<evidence type="ECO:0000313" key="2">
    <source>
        <dbReference type="Proteomes" id="UP000002675"/>
    </source>
</evidence>
<dbReference type="HOGENOM" id="CLU_2995552_0_0_6"/>
<reference evidence="1 2" key="1">
    <citation type="journal article" date="2003" name="Genome Res.">
        <title>Comparative genome analysis of Vibrio vulnificus, a marine pathogen.</title>
        <authorList>
            <person name="Chen C.Y."/>
            <person name="Wu K.M."/>
            <person name="Chang Y.C."/>
            <person name="Chang C.H."/>
            <person name="Tsai H.C."/>
            <person name="Liao T.L."/>
            <person name="Liu Y.M."/>
            <person name="Chen H.J."/>
            <person name="Shen A.B."/>
            <person name="Li J.C."/>
            <person name="Su T.L."/>
            <person name="Shao C.P."/>
            <person name="Lee C.T."/>
            <person name="Hor L.I."/>
            <person name="Tsai S.F."/>
        </authorList>
    </citation>
    <scope>NUCLEOTIDE SEQUENCE [LARGE SCALE GENOMIC DNA]</scope>
    <source>
        <strain evidence="1 2">YJ016</strain>
    </source>
</reference>
<proteinExistence type="predicted"/>
<dbReference type="AlphaFoldDB" id="Q7MI97"/>
<accession>Q7MI97</accession>
<name>Q7MI97_VIBVY</name>
<sequence>MSLYDGYNLIPALASEWRVTKTQHMEINYGFLFSRLWYGNQKPRRQNHRSVFSKPCS</sequence>
<evidence type="ECO:0000313" key="1">
    <source>
        <dbReference type="EMBL" id="BAC95384.1"/>
    </source>
</evidence>
<dbReference type="KEGG" id="vvy:VV2620"/>
<gene>
    <name evidence="1" type="ordered locus">VV2620</name>
</gene>
<protein>
    <submittedName>
        <fullName evidence="1">Uncharacterized protein</fullName>
    </submittedName>
</protein>
<dbReference type="EMBL" id="BA000037">
    <property type="protein sequence ID" value="BAC95384.1"/>
    <property type="molecule type" value="Genomic_DNA"/>
</dbReference>
<organism evidence="1 2">
    <name type="scientific">Vibrio vulnificus (strain YJ016)</name>
    <dbReference type="NCBI Taxonomy" id="196600"/>
    <lineage>
        <taxon>Bacteria</taxon>
        <taxon>Pseudomonadati</taxon>
        <taxon>Pseudomonadota</taxon>
        <taxon>Gammaproteobacteria</taxon>
        <taxon>Vibrionales</taxon>
        <taxon>Vibrionaceae</taxon>
        <taxon>Vibrio</taxon>
    </lineage>
</organism>
<dbReference type="Proteomes" id="UP000002675">
    <property type="component" value="Chromosome I"/>
</dbReference>